<evidence type="ECO:0000313" key="2">
    <source>
        <dbReference type="Proteomes" id="UP000639516"/>
    </source>
</evidence>
<comment type="caution">
    <text evidence="1">The sequence shown here is derived from an EMBL/GenBank/DDBJ whole genome shotgun (WGS) entry which is preliminary data.</text>
</comment>
<keyword evidence="2" id="KW-1185">Reference proteome</keyword>
<gene>
    <name evidence="1" type="ORF">HA482_18255</name>
</gene>
<sequence length="143" mass="15447">MSGTCNRSGAVTQLVSIDPEHVSSIWPLVAPLIREAISKAGLSAFATVERDVLDGFSLLWVAWNGQAADAAAMTSLQQTDAGKVCVITACASSDMTLWLPLIRDIEAYAQAEGCHCMRIFGRKGWARVLDGYEQTYAIIDKPL</sequence>
<dbReference type="Proteomes" id="UP000639516">
    <property type="component" value="Unassembled WGS sequence"/>
</dbReference>
<accession>A0ABR7U8J0</accession>
<organism evidence="1 2">
    <name type="scientific">Bradyrhizobium campsiandrae</name>
    <dbReference type="NCBI Taxonomy" id="1729892"/>
    <lineage>
        <taxon>Bacteria</taxon>
        <taxon>Pseudomonadati</taxon>
        <taxon>Pseudomonadota</taxon>
        <taxon>Alphaproteobacteria</taxon>
        <taxon>Hyphomicrobiales</taxon>
        <taxon>Nitrobacteraceae</taxon>
        <taxon>Bradyrhizobium</taxon>
    </lineage>
</organism>
<evidence type="ECO:0000313" key="1">
    <source>
        <dbReference type="EMBL" id="MBC9980148.1"/>
    </source>
</evidence>
<dbReference type="EMBL" id="JAATTO010000024">
    <property type="protein sequence ID" value="MBC9980148.1"/>
    <property type="molecule type" value="Genomic_DNA"/>
</dbReference>
<name>A0ABR7U8J0_9BRAD</name>
<reference evidence="1 2" key="1">
    <citation type="journal article" date="2020" name="Arch. Microbiol.">
        <title>Bradyrhizobium campsiandrae sp. nov., a nitrogen-fixing bacterial strain isolated from a native leguminous tree from the Amazon adapted to flooded conditions.</title>
        <authorList>
            <person name="Cabral Michel D."/>
            <person name="Martins da Costa E."/>
            <person name="Azarias Guimaraes A."/>
            <person name="Soares de Carvalho T."/>
            <person name="Santos de Castro Caputo P."/>
            <person name="Willems A."/>
            <person name="de Souza Moreira F.M."/>
        </authorList>
    </citation>
    <scope>NUCLEOTIDE SEQUENCE [LARGE SCALE GENOMIC DNA]</scope>
    <source>
        <strain evidence="2">INPA 384B</strain>
    </source>
</reference>
<protein>
    <submittedName>
        <fullName evidence="1">Uncharacterized protein</fullName>
    </submittedName>
</protein>
<proteinExistence type="predicted"/>